<organism evidence="1">
    <name type="scientific">Arundo donax</name>
    <name type="common">Giant reed</name>
    <name type="synonym">Donax arundinaceus</name>
    <dbReference type="NCBI Taxonomy" id="35708"/>
    <lineage>
        <taxon>Eukaryota</taxon>
        <taxon>Viridiplantae</taxon>
        <taxon>Streptophyta</taxon>
        <taxon>Embryophyta</taxon>
        <taxon>Tracheophyta</taxon>
        <taxon>Spermatophyta</taxon>
        <taxon>Magnoliopsida</taxon>
        <taxon>Liliopsida</taxon>
        <taxon>Poales</taxon>
        <taxon>Poaceae</taxon>
        <taxon>PACMAD clade</taxon>
        <taxon>Arundinoideae</taxon>
        <taxon>Arundineae</taxon>
        <taxon>Arundo</taxon>
    </lineage>
</organism>
<name>A0A0A9ERZ2_ARUDO</name>
<sequence length="157" mass="16838">MVHDPVPALTDHVLIGEHSGRHLQLLERVPVAPTEVGHLRHPRRRVVRAATSALAAAARRRTIAPLAVMLLLLRVRDVVLLAGGDLDGVRGRRGRRYRELEHLRERRLRGGGGGGGVGGDFLNVLGRLNLRGVLGRCGSGEVLDGIGRPLPPSPAEG</sequence>
<dbReference type="EMBL" id="GBRH01194391">
    <property type="protein sequence ID" value="JAE03505.1"/>
    <property type="molecule type" value="Transcribed_RNA"/>
</dbReference>
<dbReference type="AlphaFoldDB" id="A0A0A9ERZ2"/>
<evidence type="ECO:0000313" key="1">
    <source>
        <dbReference type="EMBL" id="JAE03505.1"/>
    </source>
</evidence>
<accession>A0A0A9ERZ2</accession>
<reference evidence="1" key="1">
    <citation type="submission" date="2014-09" db="EMBL/GenBank/DDBJ databases">
        <authorList>
            <person name="Magalhaes I.L.F."/>
            <person name="Oliveira U."/>
            <person name="Santos F.R."/>
            <person name="Vidigal T.H.D.A."/>
            <person name="Brescovit A.D."/>
            <person name="Santos A.J."/>
        </authorList>
    </citation>
    <scope>NUCLEOTIDE SEQUENCE</scope>
    <source>
        <tissue evidence="1">Shoot tissue taken approximately 20 cm above the soil surface</tissue>
    </source>
</reference>
<protein>
    <submittedName>
        <fullName evidence="1">Uncharacterized protein</fullName>
    </submittedName>
</protein>
<reference evidence="1" key="2">
    <citation type="journal article" date="2015" name="Data Brief">
        <title>Shoot transcriptome of the giant reed, Arundo donax.</title>
        <authorList>
            <person name="Barrero R.A."/>
            <person name="Guerrero F.D."/>
            <person name="Moolhuijzen P."/>
            <person name="Goolsby J.A."/>
            <person name="Tidwell J."/>
            <person name="Bellgard S.E."/>
            <person name="Bellgard M.I."/>
        </authorList>
    </citation>
    <scope>NUCLEOTIDE SEQUENCE</scope>
    <source>
        <tissue evidence="1">Shoot tissue taken approximately 20 cm above the soil surface</tissue>
    </source>
</reference>
<proteinExistence type="predicted"/>